<organism evidence="1 2">
    <name type="scientific">Roseburia yibonii</name>
    <dbReference type="NCBI Taxonomy" id="2763063"/>
    <lineage>
        <taxon>Bacteria</taxon>
        <taxon>Bacillati</taxon>
        <taxon>Bacillota</taxon>
        <taxon>Clostridia</taxon>
        <taxon>Lachnospirales</taxon>
        <taxon>Lachnospiraceae</taxon>
        <taxon>Roseburia</taxon>
    </lineage>
</organism>
<proteinExistence type="predicted"/>
<evidence type="ECO:0000313" key="2">
    <source>
        <dbReference type="Proteomes" id="UP000621540"/>
    </source>
</evidence>
<evidence type="ECO:0000313" key="1">
    <source>
        <dbReference type="EMBL" id="MBC5752447.1"/>
    </source>
</evidence>
<comment type="caution">
    <text evidence="1">The sequence shown here is derived from an EMBL/GenBank/DDBJ whole genome shotgun (WGS) entry which is preliminary data.</text>
</comment>
<protein>
    <recommendedName>
        <fullName evidence="3">DUF3848 domain-containing protein</fullName>
    </recommendedName>
</protein>
<keyword evidence="2" id="KW-1185">Reference proteome</keyword>
<dbReference type="EMBL" id="JACOQH010000001">
    <property type="protein sequence ID" value="MBC5752447.1"/>
    <property type="molecule type" value="Genomic_DNA"/>
</dbReference>
<name>A0ABR7I692_9FIRM</name>
<reference evidence="1 2" key="1">
    <citation type="submission" date="2020-08" db="EMBL/GenBank/DDBJ databases">
        <title>Genome public.</title>
        <authorList>
            <person name="Liu C."/>
            <person name="Sun Q."/>
        </authorList>
    </citation>
    <scope>NUCLEOTIDE SEQUENCE [LARGE SCALE GENOMIC DNA]</scope>
    <source>
        <strain evidence="1 2">BX0805</strain>
    </source>
</reference>
<evidence type="ECO:0008006" key="3">
    <source>
        <dbReference type="Google" id="ProtNLM"/>
    </source>
</evidence>
<dbReference type="Proteomes" id="UP000621540">
    <property type="component" value="Unassembled WGS sequence"/>
</dbReference>
<gene>
    <name evidence="1" type="ORF">H8Z76_00150</name>
</gene>
<dbReference type="RefSeq" id="WP_022514597.1">
    <property type="nucleotide sequence ID" value="NZ_JACOQH010000001.1"/>
</dbReference>
<sequence>MRSQKYSLTEEAKKLEELLAQEHGEKEHALQILEEICHCIELLAEQMPANEREGYQLRGMIDEIRTDEERIDTEGNEFHGAKTVADAWLTDFYDLCEACGCRLEEEK</sequence>
<accession>A0ABR7I692</accession>